<keyword evidence="1" id="KW-1133">Transmembrane helix</keyword>
<accession>A0A0K2T2K6</accession>
<evidence type="ECO:0000313" key="2">
    <source>
        <dbReference type="EMBL" id="CDW19827.1"/>
    </source>
</evidence>
<reference evidence="2" key="1">
    <citation type="submission" date="2014-05" db="EMBL/GenBank/DDBJ databases">
        <authorList>
            <person name="Chronopoulou M."/>
        </authorList>
    </citation>
    <scope>NUCLEOTIDE SEQUENCE</scope>
    <source>
        <tissue evidence="2">Whole organism</tissue>
    </source>
</reference>
<protein>
    <submittedName>
        <fullName evidence="2">Uncharacterized protein</fullName>
    </submittedName>
</protein>
<name>A0A0K2T2K6_LEPSM</name>
<sequence length="36" mass="4234">MSVFNQFCCAMLMPAFLAMLFFWVNFSNRSNLVLHC</sequence>
<organism evidence="2">
    <name type="scientific">Lepeophtheirus salmonis</name>
    <name type="common">Salmon louse</name>
    <name type="synonym">Caligus salmonis</name>
    <dbReference type="NCBI Taxonomy" id="72036"/>
    <lineage>
        <taxon>Eukaryota</taxon>
        <taxon>Metazoa</taxon>
        <taxon>Ecdysozoa</taxon>
        <taxon>Arthropoda</taxon>
        <taxon>Crustacea</taxon>
        <taxon>Multicrustacea</taxon>
        <taxon>Hexanauplia</taxon>
        <taxon>Copepoda</taxon>
        <taxon>Siphonostomatoida</taxon>
        <taxon>Caligidae</taxon>
        <taxon>Lepeophtheirus</taxon>
    </lineage>
</organism>
<keyword evidence="1" id="KW-0812">Transmembrane</keyword>
<dbReference type="EMBL" id="HACA01002466">
    <property type="protein sequence ID" value="CDW19827.1"/>
    <property type="molecule type" value="Transcribed_RNA"/>
</dbReference>
<dbReference type="AlphaFoldDB" id="A0A0K2T2K6"/>
<feature type="transmembrane region" description="Helical" evidence="1">
    <location>
        <begin position="7"/>
        <end position="26"/>
    </location>
</feature>
<keyword evidence="1" id="KW-0472">Membrane</keyword>
<proteinExistence type="predicted"/>
<evidence type="ECO:0000256" key="1">
    <source>
        <dbReference type="SAM" id="Phobius"/>
    </source>
</evidence>